<dbReference type="EMBL" id="JAYKXP010000027">
    <property type="protein sequence ID" value="KAK7043937.1"/>
    <property type="molecule type" value="Genomic_DNA"/>
</dbReference>
<evidence type="ECO:0000313" key="2">
    <source>
        <dbReference type="EMBL" id="KAK7043937.1"/>
    </source>
</evidence>
<dbReference type="Proteomes" id="UP001383192">
    <property type="component" value="Unassembled WGS sequence"/>
</dbReference>
<keyword evidence="3" id="KW-1185">Reference proteome</keyword>
<accession>A0AAW0CYW9</accession>
<evidence type="ECO:0000313" key="3">
    <source>
        <dbReference type="Proteomes" id="UP001383192"/>
    </source>
</evidence>
<feature type="compositionally biased region" description="Low complexity" evidence="1">
    <location>
        <begin position="84"/>
        <end position="96"/>
    </location>
</feature>
<evidence type="ECO:0000256" key="1">
    <source>
        <dbReference type="SAM" id="MobiDB-lite"/>
    </source>
</evidence>
<feature type="region of interest" description="Disordered" evidence="1">
    <location>
        <begin position="51"/>
        <end position="149"/>
    </location>
</feature>
<organism evidence="2 3">
    <name type="scientific">Paramarasmius palmivorus</name>
    <dbReference type="NCBI Taxonomy" id="297713"/>
    <lineage>
        <taxon>Eukaryota</taxon>
        <taxon>Fungi</taxon>
        <taxon>Dikarya</taxon>
        <taxon>Basidiomycota</taxon>
        <taxon>Agaricomycotina</taxon>
        <taxon>Agaricomycetes</taxon>
        <taxon>Agaricomycetidae</taxon>
        <taxon>Agaricales</taxon>
        <taxon>Marasmiineae</taxon>
        <taxon>Marasmiaceae</taxon>
        <taxon>Paramarasmius</taxon>
    </lineage>
</organism>
<dbReference type="Gene3D" id="3.60.130.30">
    <property type="match status" value="1"/>
</dbReference>
<proteinExistence type="predicted"/>
<protein>
    <submittedName>
        <fullName evidence="2">Uncharacterized protein</fullName>
    </submittedName>
</protein>
<dbReference type="AlphaFoldDB" id="A0AAW0CYW9"/>
<reference evidence="2 3" key="1">
    <citation type="submission" date="2024-01" db="EMBL/GenBank/DDBJ databases">
        <title>A draft genome for a cacao thread blight-causing isolate of Paramarasmius palmivorus.</title>
        <authorList>
            <person name="Baruah I.K."/>
            <person name="Bukari Y."/>
            <person name="Amoako-Attah I."/>
            <person name="Meinhardt L.W."/>
            <person name="Bailey B.A."/>
            <person name="Cohen S.P."/>
        </authorList>
    </citation>
    <scope>NUCLEOTIDE SEQUENCE [LARGE SCALE GENOMIC DNA]</scope>
    <source>
        <strain evidence="2 3">GH-12</strain>
    </source>
</reference>
<feature type="compositionally biased region" description="Acidic residues" evidence="1">
    <location>
        <begin position="59"/>
        <end position="72"/>
    </location>
</feature>
<feature type="compositionally biased region" description="Basic and acidic residues" evidence="1">
    <location>
        <begin position="123"/>
        <end position="149"/>
    </location>
</feature>
<gene>
    <name evidence="2" type="ORF">VNI00_008103</name>
</gene>
<comment type="caution">
    <text evidence="2">The sequence shown here is derived from an EMBL/GenBank/DDBJ whole genome shotgun (WGS) entry which is preliminary data.</text>
</comment>
<sequence length="503" mass="56408">MLPQDYLAEFPRLTRSSRVFSCYPGAKIVRVPTGFDAEEALQELEVRRLEKLEQGKGEFEDDEAEVGEEDATETPLPPIETDAPTTPVPSSSNTTNMLKRPHSDHDQELSDQQPKKPRHRKAEKRDRQKQRQHEQRRIKREVERAESGRPFKKVAVKKGAQSAEDNVVPVTLNTGQVRIVETGWTGVRRGRKNKKTYSLKEAKDAGLRELEWDGKETCILATEKDLCIAILGAAQTDDPTFVQHLKDGTDALNAASREIRFTAKERNNDRGTSAACARGVSLGGGQKRPQILSHSARTAKVLNSLAELPLFHRLSGRANHFLEFYAPRAHSFQKHGLEQLLDHHKELELNFPDTAFAACTWNFGPQFVCYPHLDANNSPFTWCAITAMGDYDPSRGGHLILWDLGLIVRFPPGATILIPSALLVHSNTVVQPGETRHSFVQYSAGGLFRWVDHDFQTVEDWNATATEKMIRARKAEDAKRVATGLGMFSTADELRKMYGSPLQ</sequence>
<name>A0AAW0CYW9_9AGAR</name>